<sequence length="24" mass="2555">MHLGVAAITSLTVHITRFGTDADK</sequence>
<organism evidence="1 2">
    <name type="scientific">Trifolium medium</name>
    <dbReference type="NCBI Taxonomy" id="97028"/>
    <lineage>
        <taxon>Eukaryota</taxon>
        <taxon>Viridiplantae</taxon>
        <taxon>Streptophyta</taxon>
        <taxon>Embryophyta</taxon>
        <taxon>Tracheophyta</taxon>
        <taxon>Spermatophyta</taxon>
        <taxon>Magnoliopsida</taxon>
        <taxon>eudicotyledons</taxon>
        <taxon>Gunneridae</taxon>
        <taxon>Pentapetalae</taxon>
        <taxon>rosids</taxon>
        <taxon>fabids</taxon>
        <taxon>Fabales</taxon>
        <taxon>Fabaceae</taxon>
        <taxon>Papilionoideae</taxon>
        <taxon>50 kb inversion clade</taxon>
        <taxon>NPAAA clade</taxon>
        <taxon>Hologalegina</taxon>
        <taxon>IRL clade</taxon>
        <taxon>Trifolieae</taxon>
        <taxon>Trifolium</taxon>
    </lineage>
</organism>
<protein>
    <submittedName>
        <fullName evidence="1">Uncharacterized protein</fullName>
    </submittedName>
</protein>
<reference evidence="1 2" key="1">
    <citation type="journal article" date="2018" name="Front. Plant Sci.">
        <title>Red Clover (Trifolium pratense) and Zigzag Clover (T. medium) - A Picture of Genomic Similarities and Differences.</title>
        <authorList>
            <person name="Dluhosova J."/>
            <person name="Istvanek J."/>
            <person name="Nedelnik J."/>
            <person name="Repkova J."/>
        </authorList>
    </citation>
    <scope>NUCLEOTIDE SEQUENCE [LARGE SCALE GENOMIC DNA]</scope>
    <source>
        <strain evidence="2">cv. 10/8</strain>
        <tissue evidence="1">Leaf</tissue>
    </source>
</reference>
<gene>
    <name evidence="1" type="ORF">A2U01_0012595</name>
</gene>
<evidence type="ECO:0000313" key="2">
    <source>
        <dbReference type="Proteomes" id="UP000265520"/>
    </source>
</evidence>
<keyword evidence="2" id="KW-1185">Reference proteome</keyword>
<evidence type="ECO:0000313" key="1">
    <source>
        <dbReference type="EMBL" id="MCH91666.1"/>
    </source>
</evidence>
<proteinExistence type="predicted"/>
<feature type="non-terminal residue" evidence="1">
    <location>
        <position position="24"/>
    </location>
</feature>
<name>A0A392MVV2_9FABA</name>
<dbReference type="AlphaFoldDB" id="A0A392MVV2"/>
<comment type="caution">
    <text evidence="1">The sequence shown here is derived from an EMBL/GenBank/DDBJ whole genome shotgun (WGS) entry which is preliminary data.</text>
</comment>
<dbReference type="Proteomes" id="UP000265520">
    <property type="component" value="Unassembled WGS sequence"/>
</dbReference>
<dbReference type="EMBL" id="LXQA010020902">
    <property type="protein sequence ID" value="MCH91666.1"/>
    <property type="molecule type" value="Genomic_DNA"/>
</dbReference>
<accession>A0A392MVV2</accession>